<keyword evidence="1" id="KW-1133">Transmembrane helix</keyword>
<sequence length="44" mass="5262">MDYDLAQWLWQWMTVLAAVLLIVAFQLDMIQFDFTGWLPVLLVF</sequence>
<keyword evidence="1" id="KW-0472">Membrane</keyword>
<feature type="non-terminal residue" evidence="2">
    <location>
        <position position="44"/>
    </location>
</feature>
<dbReference type="AlphaFoldDB" id="A0A392PCN4"/>
<evidence type="ECO:0000313" key="3">
    <source>
        <dbReference type="Proteomes" id="UP000265520"/>
    </source>
</evidence>
<protein>
    <submittedName>
        <fullName evidence="2">Uncharacterized protein</fullName>
    </submittedName>
</protein>
<comment type="caution">
    <text evidence="2">The sequence shown here is derived from an EMBL/GenBank/DDBJ whole genome shotgun (WGS) entry which is preliminary data.</text>
</comment>
<keyword evidence="3" id="KW-1185">Reference proteome</keyword>
<feature type="transmembrane region" description="Helical" evidence="1">
    <location>
        <begin position="6"/>
        <end position="25"/>
    </location>
</feature>
<keyword evidence="1" id="KW-0812">Transmembrane</keyword>
<accession>A0A392PCN4</accession>
<evidence type="ECO:0000313" key="2">
    <source>
        <dbReference type="EMBL" id="MCI09858.1"/>
    </source>
</evidence>
<dbReference type="EMBL" id="LXQA010074130">
    <property type="protein sequence ID" value="MCI09858.1"/>
    <property type="molecule type" value="Genomic_DNA"/>
</dbReference>
<organism evidence="2 3">
    <name type="scientific">Trifolium medium</name>
    <dbReference type="NCBI Taxonomy" id="97028"/>
    <lineage>
        <taxon>Eukaryota</taxon>
        <taxon>Viridiplantae</taxon>
        <taxon>Streptophyta</taxon>
        <taxon>Embryophyta</taxon>
        <taxon>Tracheophyta</taxon>
        <taxon>Spermatophyta</taxon>
        <taxon>Magnoliopsida</taxon>
        <taxon>eudicotyledons</taxon>
        <taxon>Gunneridae</taxon>
        <taxon>Pentapetalae</taxon>
        <taxon>rosids</taxon>
        <taxon>fabids</taxon>
        <taxon>Fabales</taxon>
        <taxon>Fabaceae</taxon>
        <taxon>Papilionoideae</taxon>
        <taxon>50 kb inversion clade</taxon>
        <taxon>NPAAA clade</taxon>
        <taxon>Hologalegina</taxon>
        <taxon>IRL clade</taxon>
        <taxon>Trifolieae</taxon>
        <taxon>Trifolium</taxon>
    </lineage>
</organism>
<proteinExistence type="predicted"/>
<evidence type="ECO:0000256" key="1">
    <source>
        <dbReference type="SAM" id="Phobius"/>
    </source>
</evidence>
<name>A0A392PCN4_9FABA</name>
<reference evidence="2 3" key="1">
    <citation type="journal article" date="2018" name="Front. Plant Sci.">
        <title>Red Clover (Trifolium pratense) and Zigzag Clover (T. medium) - A Picture of Genomic Similarities and Differences.</title>
        <authorList>
            <person name="Dluhosova J."/>
            <person name="Istvanek J."/>
            <person name="Nedelnik J."/>
            <person name="Repkova J."/>
        </authorList>
    </citation>
    <scope>NUCLEOTIDE SEQUENCE [LARGE SCALE GENOMIC DNA]</scope>
    <source>
        <strain evidence="3">cv. 10/8</strain>
        <tissue evidence="2">Leaf</tissue>
    </source>
</reference>
<dbReference type="Proteomes" id="UP000265520">
    <property type="component" value="Unassembled WGS sequence"/>
</dbReference>